<dbReference type="EMBL" id="KN818255">
    <property type="protein sequence ID" value="KIL63810.1"/>
    <property type="molecule type" value="Genomic_DNA"/>
</dbReference>
<sequence length="130" mass="13635">MNKGQRLLQPTHEYTVHNDGLHVALVASGTSQLLPFRTEATLLFVTVHGIPSNGRGVIVGNRQVGVQPVSVVTSSDLPANVRSQKEAEDHISDTTTTSNSGSTSFYMASIVGGIVATIAALNVVVALIDL</sequence>
<dbReference type="HOGENOM" id="CLU_1937596_0_0_1"/>
<reference evidence="2 3" key="1">
    <citation type="submission" date="2014-04" db="EMBL/GenBank/DDBJ databases">
        <title>Evolutionary Origins and Diversification of the Mycorrhizal Mutualists.</title>
        <authorList>
            <consortium name="DOE Joint Genome Institute"/>
            <consortium name="Mycorrhizal Genomics Consortium"/>
            <person name="Kohler A."/>
            <person name="Kuo A."/>
            <person name="Nagy L.G."/>
            <person name="Floudas D."/>
            <person name="Copeland A."/>
            <person name="Barry K.W."/>
            <person name="Cichocki N."/>
            <person name="Veneault-Fourrey C."/>
            <person name="LaButti K."/>
            <person name="Lindquist E.A."/>
            <person name="Lipzen A."/>
            <person name="Lundell T."/>
            <person name="Morin E."/>
            <person name="Murat C."/>
            <person name="Riley R."/>
            <person name="Ohm R."/>
            <person name="Sun H."/>
            <person name="Tunlid A."/>
            <person name="Henrissat B."/>
            <person name="Grigoriev I.V."/>
            <person name="Hibbett D.S."/>
            <person name="Martin F."/>
        </authorList>
    </citation>
    <scope>NUCLEOTIDE SEQUENCE [LARGE SCALE GENOMIC DNA]</scope>
    <source>
        <strain evidence="2 3">Koide BX008</strain>
    </source>
</reference>
<evidence type="ECO:0000313" key="3">
    <source>
        <dbReference type="Proteomes" id="UP000054549"/>
    </source>
</evidence>
<keyword evidence="1" id="KW-0812">Transmembrane</keyword>
<feature type="transmembrane region" description="Helical" evidence="1">
    <location>
        <begin position="105"/>
        <end position="128"/>
    </location>
</feature>
<dbReference type="STRING" id="946122.A0A0C2SKP8"/>
<dbReference type="InParanoid" id="A0A0C2SKP8"/>
<evidence type="ECO:0000256" key="1">
    <source>
        <dbReference type="SAM" id="Phobius"/>
    </source>
</evidence>
<keyword evidence="3" id="KW-1185">Reference proteome</keyword>
<keyword evidence="1" id="KW-0472">Membrane</keyword>
<keyword evidence="1" id="KW-1133">Transmembrane helix</keyword>
<gene>
    <name evidence="2" type="ORF">M378DRAFT_11895</name>
</gene>
<protein>
    <submittedName>
        <fullName evidence="2">Uncharacterized protein</fullName>
    </submittedName>
</protein>
<dbReference type="Proteomes" id="UP000054549">
    <property type="component" value="Unassembled WGS sequence"/>
</dbReference>
<name>A0A0C2SKP8_AMAMK</name>
<dbReference type="AlphaFoldDB" id="A0A0C2SKP8"/>
<proteinExistence type="predicted"/>
<accession>A0A0C2SKP8</accession>
<evidence type="ECO:0000313" key="2">
    <source>
        <dbReference type="EMBL" id="KIL63810.1"/>
    </source>
</evidence>
<organism evidence="2 3">
    <name type="scientific">Amanita muscaria (strain Koide BX008)</name>
    <dbReference type="NCBI Taxonomy" id="946122"/>
    <lineage>
        <taxon>Eukaryota</taxon>
        <taxon>Fungi</taxon>
        <taxon>Dikarya</taxon>
        <taxon>Basidiomycota</taxon>
        <taxon>Agaricomycotina</taxon>
        <taxon>Agaricomycetes</taxon>
        <taxon>Agaricomycetidae</taxon>
        <taxon>Agaricales</taxon>
        <taxon>Pluteineae</taxon>
        <taxon>Amanitaceae</taxon>
        <taxon>Amanita</taxon>
    </lineage>
</organism>